<feature type="domain" description="HTH psq-type" evidence="1">
    <location>
        <begin position="2"/>
        <end position="31"/>
    </location>
</feature>
<comment type="caution">
    <text evidence="2">The sequence shown here is derived from an EMBL/GenBank/DDBJ whole genome shotgun (WGS) entry which is preliminary data.</text>
</comment>
<protein>
    <recommendedName>
        <fullName evidence="1">HTH psq-type domain-containing protein</fullName>
    </recommendedName>
</protein>
<dbReference type="Proteomes" id="UP001159363">
    <property type="component" value="Chromosome X"/>
</dbReference>
<proteinExistence type="predicted"/>
<dbReference type="EMBL" id="JARBHB010000004">
    <property type="protein sequence ID" value="KAJ8886895.1"/>
    <property type="molecule type" value="Genomic_DNA"/>
</dbReference>
<evidence type="ECO:0000259" key="1">
    <source>
        <dbReference type="Pfam" id="PF05225"/>
    </source>
</evidence>
<keyword evidence="3" id="KW-1185">Reference proteome</keyword>
<dbReference type="Pfam" id="PF05225">
    <property type="entry name" value="HTH_psq"/>
    <property type="match status" value="1"/>
</dbReference>
<reference evidence="2 3" key="1">
    <citation type="submission" date="2023-02" db="EMBL/GenBank/DDBJ databases">
        <title>LHISI_Scaffold_Assembly.</title>
        <authorList>
            <person name="Stuart O.P."/>
            <person name="Cleave R."/>
            <person name="Magrath M.J.L."/>
            <person name="Mikheyev A.S."/>
        </authorList>
    </citation>
    <scope>NUCLEOTIDE SEQUENCE [LARGE SCALE GENOMIC DNA]</scope>
    <source>
        <strain evidence="2">Daus_M_001</strain>
        <tissue evidence="2">Leg muscle</tissue>
    </source>
</reference>
<organism evidence="2 3">
    <name type="scientific">Dryococelus australis</name>
    <dbReference type="NCBI Taxonomy" id="614101"/>
    <lineage>
        <taxon>Eukaryota</taxon>
        <taxon>Metazoa</taxon>
        <taxon>Ecdysozoa</taxon>
        <taxon>Arthropoda</taxon>
        <taxon>Hexapoda</taxon>
        <taxon>Insecta</taxon>
        <taxon>Pterygota</taxon>
        <taxon>Neoptera</taxon>
        <taxon>Polyneoptera</taxon>
        <taxon>Phasmatodea</taxon>
        <taxon>Verophasmatodea</taxon>
        <taxon>Anareolatae</taxon>
        <taxon>Phasmatidae</taxon>
        <taxon>Eurycanthinae</taxon>
        <taxon>Dryococelus</taxon>
    </lineage>
</organism>
<name>A0ABQ9HRJ8_9NEOP</name>
<evidence type="ECO:0000313" key="2">
    <source>
        <dbReference type="EMBL" id="KAJ8886895.1"/>
    </source>
</evidence>
<gene>
    <name evidence="2" type="ORF">PR048_013107</name>
</gene>
<dbReference type="InterPro" id="IPR007889">
    <property type="entry name" value="HTH_Psq"/>
</dbReference>
<accession>A0ABQ9HRJ8</accession>
<evidence type="ECO:0000313" key="3">
    <source>
        <dbReference type="Proteomes" id="UP001159363"/>
    </source>
</evidence>
<dbReference type="Gene3D" id="1.10.10.60">
    <property type="entry name" value="Homeodomain-like"/>
    <property type="match status" value="1"/>
</dbReference>
<sequence length="97" mass="10880">MNAVASGVSMRKAAGRFNIPFSTLKDRVNAGKCYAPKLGMKCVFSSQQGKEIEDQVLLFAKLFFGMTVTELRRVAFEFADRNGIKHNFCKEIRQVGK</sequence>